<evidence type="ECO:0000256" key="2">
    <source>
        <dbReference type="ARBA" id="ARBA00022692"/>
    </source>
</evidence>
<dbReference type="OrthoDB" id="4829at2759"/>
<comment type="subcellular location">
    <subcellularLocation>
        <location evidence="1">Membrane</location>
        <topology evidence="1">Multi-pass membrane protein</topology>
    </subcellularLocation>
</comment>
<keyword evidence="8" id="KW-1185">Reference proteome</keyword>
<feature type="transmembrane region" description="Helical" evidence="6">
    <location>
        <begin position="159"/>
        <end position="181"/>
    </location>
</feature>
<name>A0A4U0X8X5_9PEZI</name>
<feature type="transmembrane region" description="Helical" evidence="6">
    <location>
        <begin position="213"/>
        <end position="234"/>
    </location>
</feature>
<feature type="transmembrane region" description="Helical" evidence="6">
    <location>
        <begin position="35"/>
        <end position="54"/>
    </location>
</feature>
<dbReference type="GO" id="GO:0015707">
    <property type="term" value="P:nitrite transport"/>
    <property type="evidence" value="ECO:0007669"/>
    <property type="project" value="TreeGrafter"/>
</dbReference>
<dbReference type="PANTHER" id="PTHR30520">
    <property type="entry name" value="FORMATE TRANSPORTER-RELATED"/>
    <property type="match status" value="1"/>
</dbReference>
<feature type="transmembrane region" description="Helical" evidence="6">
    <location>
        <begin position="110"/>
        <end position="135"/>
    </location>
</feature>
<protein>
    <recommendedName>
        <fullName evidence="9">Formate/nitrite transporter</fullName>
    </recommendedName>
</protein>
<keyword evidence="4 6" id="KW-0472">Membrane</keyword>
<reference evidence="7 8" key="1">
    <citation type="submission" date="2017-03" db="EMBL/GenBank/DDBJ databases">
        <title>Genomes of endolithic fungi from Antarctica.</title>
        <authorList>
            <person name="Coleine C."/>
            <person name="Masonjones S."/>
            <person name="Stajich J.E."/>
        </authorList>
    </citation>
    <scope>NUCLEOTIDE SEQUENCE [LARGE SCALE GENOMIC DNA]</scope>
    <source>
        <strain evidence="7 8">CCFEE 5187</strain>
    </source>
</reference>
<feature type="transmembrane region" description="Helical" evidence="6">
    <location>
        <begin position="74"/>
        <end position="98"/>
    </location>
</feature>
<comment type="caution">
    <text evidence="7">The sequence shown here is derived from an EMBL/GenBank/DDBJ whole genome shotgun (WGS) entry which is preliminary data.</text>
</comment>
<evidence type="ECO:0000256" key="5">
    <source>
        <dbReference type="ARBA" id="ARBA00049660"/>
    </source>
</evidence>
<dbReference type="STRING" id="331657.A0A4U0X8X5"/>
<dbReference type="Proteomes" id="UP000308768">
    <property type="component" value="Unassembled WGS sequence"/>
</dbReference>
<dbReference type="InterPro" id="IPR023271">
    <property type="entry name" value="Aquaporin-like"/>
</dbReference>
<evidence type="ECO:0000313" key="7">
    <source>
        <dbReference type="EMBL" id="TKA71563.1"/>
    </source>
</evidence>
<gene>
    <name evidence="7" type="ORF">B0A49_09703</name>
</gene>
<evidence type="ECO:0000313" key="8">
    <source>
        <dbReference type="Proteomes" id="UP000308768"/>
    </source>
</evidence>
<keyword evidence="2 6" id="KW-0812">Transmembrane</keyword>
<dbReference type="AlphaFoldDB" id="A0A4U0X8X5"/>
<evidence type="ECO:0008006" key="9">
    <source>
        <dbReference type="Google" id="ProtNLM"/>
    </source>
</evidence>
<evidence type="ECO:0000256" key="3">
    <source>
        <dbReference type="ARBA" id="ARBA00022989"/>
    </source>
</evidence>
<sequence length="283" mass="30278">MSSGALSPGEATEQLYQTGIHHLEEATQLTFLKNVYGGLLLSFGGLFSIIASAGCPGLDESNPGLVRLLQGITFPVGLVVVYFVGAELFTGYPMWLAMTALQRRGRPIEYVRGLAVSWLGNLVGALLVATSFSYLSNTLTEEPYRSGLVAEVTEDIVDAAWAVIFLRAIACGCLVTLAMFMGTQNGDGISKALGLHLPFFLATTARFPHTVKYMYYASAGMMMGAPLSVGGFLWKCMLPITLGNTIGGAVFTGAYNWWVFMYCEDQKAPDRFDGLDGGSDGGA</sequence>
<evidence type="ECO:0000256" key="1">
    <source>
        <dbReference type="ARBA" id="ARBA00004141"/>
    </source>
</evidence>
<dbReference type="InterPro" id="IPR000292">
    <property type="entry name" value="For/NO2_transpt"/>
</dbReference>
<dbReference type="GO" id="GO:0005886">
    <property type="term" value="C:plasma membrane"/>
    <property type="evidence" value="ECO:0007669"/>
    <property type="project" value="TreeGrafter"/>
</dbReference>
<dbReference type="Pfam" id="PF01226">
    <property type="entry name" value="Form_Nir_trans"/>
    <property type="match status" value="1"/>
</dbReference>
<organism evidence="7 8">
    <name type="scientific">Cryomyces minteri</name>
    <dbReference type="NCBI Taxonomy" id="331657"/>
    <lineage>
        <taxon>Eukaryota</taxon>
        <taxon>Fungi</taxon>
        <taxon>Dikarya</taxon>
        <taxon>Ascomycota</taxon>
        <taxon>Pezizomycotina</taxon>
        <taxon>Dothideomycetes</taxon>
        <taxon>Dothideomycetes incertae sedis</taxon>
        <taxon>Cryomyces</taxon>
    </lineage>
</organism>
<proteinExistence type="inferred from homology"/>
<dbReference type="Gene3D" id="1.20.1080.10">
    <property type="entry name" value="Glycerol uptake facilitator protein"/>
    <property type="match status" value="1"/>
</dbReference>
<dbReference type="PANTHER" id="PTHR30520:SF6">
    <property type="entry name" value="FORMATE_NITRATE FAMILY TRANSPORTER (EUROFUNG)"/>
    <property type="match status" value="1"/>
</dbReference>
<dbReference type="GO" id="GO:0015513">
    <property type="term" value="F:high-affinity secondary active nitrite transmembrane transporter activity"/>
    <property type="evidence" value="ECO:0007669"/>
    <property type="project" value="TreeGrafter"/>
</dbReference>
<keyword evidence="3 6" id="KW-1133">Transmembrane helix</keyword>
<accession>A0A4U0X8X5</accession>
<comment type="similarity">
    <text evidence="5">Belongs to the FNT transporter (TC 1.A.16) family.</text>
</comment>
<evidence type="ECO:0000256" key="4">
    <source>
        <dbReference type="ARBA" id="ARBA00023136"/>
    </source>
</evidence>
<evidence type="ECO:0000256" key="6">
    <source>
        <dbReference type="SAM" id="Phobius"/>
    </source>
</evidence>
<dbReference type="EMBL" id="NAJN01000557">
    <property type="protein sequence ID" value="TKA71563.1"/>
    <property type="molecule type" value="Genomic_DNA"/>
</dbReference>